<protein>
    <submittedName>
        <fullName evidence="2">Demethylrebeccamycin-D-glucose O-methyltransferase</fullName>
        <ecNumber evidence="2">2.1.1.164</ecNumber>
    </submittedName>
</protein>
<gene>
    <name evidence="2" type="primary">rebM_2</name>
    <name evidence="2" type="ORF">Pla8534_41040</name>
</gene>
<dbReference type="AlphaFoldDB" id="A0A518DWT9"/>
<keyword evidence="3" id="KW-1185">Reference proteome</keyword>
<dbReference type="InterPro" id="IPR013216">
    <property type="entry name" value="Methyltransf_11"/>
</dbReference>
<evidence type="ECO:0000259" key="1">
    <source>
        <dbReference type="Pfam" id="PF08241"/>
    </source>
</evidence>
<dbReference type="GO" id="GO:0032259">
    <property type="term" value="P:methylation"/>
    <property type="evidence" value="ECO:0007669"/>
    <property type="project" value="UniProtKB-KW"/>
</dbReference>
<dbReference type="EMBL" id="CP036433">
    <property type="protein sequence ID" value="QDU96284.1"/>
    <property type="molecule type" value="Genomic_DNA"/>
</dbReference>
<sequence length="221" mass="24598">MLPRVLEPEVMDTLEEATDYDQMDHSGVNRAFVADLLAAGPVPGDLLDLGTGTAQIPILLCEQTDDCRVFAVDMSVSMLDQARYNIEIAGLIERIFLQQIDAKKTPFADNLFDSTVSNSIVHHLPDPVAAIREAVRVTKPGGRIFFRDLFRPETDAEVEQLVQTYAGRENEHAQKMFDDSLRAALRVDEFQAIVAELGFDPGTVAATSDRHWTWNAIKPEI</sequence>
<dbReference type="GO" id="GO:0102082">
    <property type="term" value="F:demethylrebeccamycin--D-glucose O-methyltransferase activity"/>
    <property type="evidence" value="ECO:0007669"/>
    <property type="project" value="UniProtKB-EC"/>
</dbReference>
<keyword evidence="2" id="KW-0808">Transferase</keyword>
<evidence type="ECO:0000313" key="3">
    <source>
        <dbReference type="Proteomes" id="UP000317648"/>
    </source>
</evidence>
<dbReference type="RefSeq" id="WP_145054928.1">
    <property type="nucleotide sequence ID" value="NZ_CP036433.1"/>
</dbReference>
<dbReference type="CDD" id="cd02440">
    <property type="entry name" value="AdoMet_MTases"/>
    <property type="match status" value="1"/>
</dbReference>
<reference evidence="2 3" key="1">
    <citation type="submission" date="2019-02" db="EMBL/GenBank/DDBJ databases">
        <title>Deep-cultivation of Planctomycetes and their phenomic and genomic characterization uncovers novel biology.</title>
        <authorList>
            <person name="Wiegand S."/>
            <person name="Jogler M."/>
            <person name="Boedeker C."/>
            <person name="Pinto D."/>
            <person name="Vollmers J."/>
            <person name="Rivas-Marin E."/>
            <person name="Kohn T."/>
            <person name="Peeters S.H."/>
            <person name="Heuer A."/>
            <person name="Rast P."/>
            <person name="Oberbeckmann S."/>
            <person name="Bunk B."/>
            <person name="Jeske O."/>
            <person name="Meyerdierks A."/>
            <person name="Storesund J.E."/>
            <person name="Kallscheuer N."/>
            <person name="Luecker S."/>
            <person name="Lage O.M."/>
            <person name="Pohl T."/>
            <person name="Merkel B.J."/>
            <person name="Hornburger P."/>
            <person name="Mueller R.-W."/>
            <person name="Bruemmer F."/>
            <person name="Labrenz M."/>
            <person name="Spormann A.M."/>
            <person name="Op den Camp H."/>
            <person name="Overmann J."/>
            <person name="Amann R."/>
            <person name="Jetten M.S.M."/>
            <person name="Mascher T."/>
            <person name="Medema M.H."/>
            <person name="Devos D.P."/>
            <person name="Kaster A.-K."/>
            <person name="Ovreas L."/>
            <person name="Rohde M."/>
            <person name="Galperin M.Y."/>
            <person name="Jogler C."/>
        </authorList>
    </citation>
    <scope>NUCLEOTIDE SEQUENCE [LARGE SCALE GENOMIC DNA]</scope>
    <source>
        <strain evidence="2 3">Pla85_3_4</strain>
    </source>
</reference>
<feature type="domain" description="Methyltransferase type 11" evidence="1">
    <location>
        <begin position="47"/>
        <end position="146"/>
    </location>
</feature>
<accession>A0A518DWT9</accession>
<name>A0A518DWT9_9BACT</name>
<dbReference type="Pfam" id="PF08241">
    <property type="entry name" value="Methyltransf_11"/>
    <property type="match status" value="1"/>
</dbReference>
<dbReference type="InterPro" id="IPR029063">
    <property type="entry name" value="SAM-dependent_MTases_sf"/>
</dbReference>
<organism evidence="2 3">
    <name type="scientific">Lignipirellula cremea</name>
    <dbReference type="NCBI Taxonomy" id="2528010"/>
    <lineage>
        <taxon>Bacteria</taxon>
        <taxon>Pseudomonadati</taxon>
        <taxon>Planctomycetota</taxon>
        <taxon>Planctomycetia</taxon>
        <taxon>Pirellulales</taxon>
        <taxon>Pirellulaceae</taxon>
        <taxon>Lignipirellula</taxon>
    </lineage>
</organism>
<keyword evidence="2" id="KW-0489">Methyltransferase</keyword>
<dbReference type="GO" id="GO:0008757">
    <property type="term" value="F:S-adenosylmethionine-dependent methyltransferase activity"/>
    <property type="evidence" value="ECO:0007669"/>
    <property type="project" value="InterPro"/>
</dbReference>
<dbReference type="PANTHER" id="PTHR43591">
    <property type="entry name" value="METHYLTRANSFERASE"/>
    <property type="match status" value="1"/>
</dbReference>
<evidence type="ECO:0000313" key="2">
    <source>
        <dbReference type="EMBL" id="QDU96284.1"/>
    </source>
</evidence>
<dbReference type="Gene3D" id="3.40.50.150">
    <property type="entry name" value="Vaccinia Virus protein VP39"/>
    <property type="match status" value="1"/>
</dbReference>
<dbReference type="EC" id="2.1.1.164" evidence="2"/>
<proteinExistence type="predicted"/>
<dbReference type="Proteomes" id="UP000317648">
    <property type="component" value="Chromosome"/>
</dbReference>
<dbReference type="SUPFAM" id="SSF53335">
    <property type="entry name" value="S-adenosyl-L-methionine-dependent methyltransferases"/>
    <property type="match status" value="1"/>
</dbReference>
<dbReference type="PANTHER" id="PTHR43591:SF109">
    <property type="entry name" value="METHYLTRANSFERASE TYPE 11 DOMAIN-CONTAINING PROTEIN"/>
    <property type="match status" value="1"/>
</dbReference>
<dbReference type="OrthoDB" id="9778766at2"/>
<dbReference type="KEGG" id="lcre:Pla8534_41040"/>